<dbReference type="RefSeq" id="WP_407279583.1">
    <property type="nucleotide sequence ID" value="NZ_CP141259.1"/>
</dbReference>
<dbReference type="Proteomes" id="UP001626593">
    <property type="component" value="Chromosome"/>
</dbReference>
<evidence type="ECO:0000313" key="3">
    <source>
        <dbReference type="Proteomes" id="UP001626593"/>
    </source>
</evidence>
<keyword evidence="3" id="KW-1185">Reference proteome</keyword>
<feature type="region of interest" description="Disordered" evidence="1">
    <location>
        <begin position="62"/>
        <end position="140"/>
    </location>
</feature>
<feature type="compositionally biased region" description="Low complexity" evidence="1">
    <location>
        <begin position="86"/>
        <end position="120"/>
    </location>
</feature>
<sequence>MYPVLPFAIGAMVGAAAVRLLKTVNLRGGLDKAQEKLRDATISSLDAIEHSSAGLKAKLAAVPEPAEAAPAEAAPTRKAPARRRSSPAAGAAKPAAPAKVAAVAKPAAKAAKSADAAPARPRTRKKAAAPVPPGDTGDSA</sequence>
<evidence type="ECO:0000256" key="1">
    <source>
        <dbReference type="SAM" id="MobiDB-lite"/>
    </source>
</evidence>
<proteinExistence type="predicted"/>
<reference evidence="2 3" key="1">
    <citation type="submission" date="2023-12" db="EMBL/GenBank/DDBJ databases">
        <title>A. evansii MAY27, complete genome.</title>
        <authorList>
            <person name="Wang Y."/>
        </authorList>
    </citation>
    <scope>NUCLEOTIDE SEQUENCE [LARGE SCALE GENOMIC DNA]</scope>
    <source>
        <strain evidence="2 3">MAY27</strain>
    </source>
</reference>
<feature type="compositionally biased region" description="Low complexity" evidence="1">
    <location>
        <begin position="62"/>
        <end position="78"/>
    </location>
</feature>
<name>A0ABZ1AS30_AROEV</name>
<gene>
    <name evidence="2" type="ORF">U5817_02290</name>
</gene>
<accession>A0ABZ1AS30</accession>
<evidence type="ECO:0000313" key="2">
    <source>
        <dbReference type="EMBL" id="WRL46903.1"/>
    </source>
</evidence>
<organism evidence="2 3">
    <name type="scientific">Aromatoleum evansii</name>
    <name type="common">Azoarcus evansii</name>
    <dbReference type="NCBI Taxonomy" id="59406"/>
    <lineage>
        <taxon>Bacteria</taxon>
        <taxon>Pseudomonadati</taxon>
        <taxon>Pseudomonadota</taxon>
        <taxon>Betaproteobacteria</taxon>
        <taxon>Rhodocyclales</taxon>
        <taxon>Rhodocyclaceae</taxon>
        <taxon>Aromatoleum</taxon>
    </lineage>
</organism>
<protein>
    <submittedName>
        <fullName evidence="2">Uncharacterized protein</fullName>
    </submittedName>
</protein>
<dbReference type="EMBL" id="CP141259">
    <property type="protein sequence ID" value="WRL46903.1"/>
    <property type="molecule type" value="Genomic_DNA"/>
</dbReference>